<accession>A0A426V7M3</accession>
<dbReference type="GO" id="GO:0006629">
    <property type="term" value="P:lipid metabolic process"/>
    <property type="evidence" value="ECO:0007669"/>
    <property type="project" value="InterPro"/>
</dbReference>
<dbReference type="PANTHER" id="PTHR19353">
    <property type="entry name" value="FATTY ACID DESATURASE 2"/>
    <property type="match status" value="1"/>
</dbReference>
<dbReference type="CDD" id="cd03506">
    <property type="entry name" value="Delta6-FADS-like"/>
    <property type="match status" value="1"/>
</dbReference>
<dbReference type="PANTHER" id="PTHR19353:SF84">
    <property type="entry name" value="ACYL-COA DELTA-9-DESATURASE, DESB"/>
    <property type="match status" value="1"/>
</dbReference>
<comment type="caution">
    <text evidence="3">The sequence shown here is derived from an EMBL/GenBank/DDBJ whole genome shotgun (WGS) entry which is preliminary data.</text>
</comment>
<dbReference type="OrthoDB" id="104711at2"/>
<feature type="transmembrane region" description="Helical" evidence="1">
    <location>
        <begin position="200"/>
        <end position="225"/>
    </location>
</feature>
<keyword evidence="1" id="KW-1133">Transmembrane helix</keyword>
<dbReference type="InterPro" id="IPR005804">
    <property type="entry name" value="FA_desaturase_dom"/>
</dbReference>
<dbReference type="AlphaFoldDB" id="A0A426V7M3"/>
<keyword evidence="1" id="KW-0472">Membrane</keyword>
<gene>
    <name evidence="3" type="ORF">EIP75_17995</name>
</gene>
<proteinExistence type="predicted"/>
<keyword evidence="4" id="KW-1185">Reference proteome</keyword>
<sequence length="368" mass="42588">MAAFQQELDTIHHETRQTLGERDARYIRRILRTVRLLEAVGRSLLMFGWFPPTWLLGAAILGIAKIMDNMELGHNVMHGQYNWMNDPRFHGDTFEWDNTCPKEEWRHSHNFLHHNYTNVIGKDRDFGYGMLRLSNDLRWSWLHPFQLLLTMLLATYFQWFVAIHDMQMDKVAIGRKKWSSVRPQWLLVRAKIRRVIVRDYILWPLAAAAVGAFFGEALQFGLAMFAGQAVANLIRNVWAWAIIFCGHFTEDIYTFTKESIEGESKGQWYLRQILGSSNISGSKLLHLLSGNLSHQVEHHLFPDLPANRYAEIAPRVRAVCAKYNVPYNTGAFIPQLFTVFKRIARYSLPGGPQKAVTIEMDSMLPEKA</sequence>
<keyword evidence="1" id="KW-0812">Transmembrane</keyword>
<feature type="domain" description="Fatty acid desaturase" evidence="2">
    <location>
        <begin position="52"/>
        <end position="329"/>
    </location>
</feature>
<dbReference type="InterPro" id="IPR012171">
    <property type="entry name" value="Fatty_acid_desaturase"/>
</dbReference>
<evidence type="ECO:0000313" key="3">
    <source>
        <dbReference type="EMBL" id="RRS02936.1"/>
    </source>
</evidence>
<dbReference type="Pfam" id="PF00487">
    <property type="entry name" value="FA_desaturase"/>
    <property type="match status" value="1"/>
</dbReference>
<dbReference type="Proteomes" id="UP000269265">
    <property type="component" value="Unassembled WGS sequence"/>
</dbReference>
<organism evidence="3 4">
    <name type="scientific">Aquabacterium soli</name>
    <dbReference type="NCBI Taxonomy" id="2493092"/>
    <lineage>
        <taxon>Bacteria</taxon>
        <taxon>Pseudomonadati</taxon>
        <taxon>Pseudomonadota</taxon>
        <taxon>Betaproteobacteria</taxon>
        <taxon>Burkholderiales</taxon>
        <taxon>Aquabacterium</taxon>
    </lineage>
</organism>
<evidence type="ECO:0000256" key="1">
    <source>
        <dbReference type="SAM" id="Phobius"/>
    </source>
</evidence>
<dbReference type="GO" id="GO:0016020">
    <property type="term" value="C:membrane"/>
    <property type="evidence" value="ECO:0007669"/>
    <property type="project" value="TreeGrafter"/>
</dbReference>
<protein>
    <submittedName>
        <fullName evidence="3">Acyl-CoA desaturase</fullName>
    </submittedName>
</protein>
<reference evidence="3 4" key="1">
    <citation type="submission" date="2018-12" db="EMBL/GenBank/DDBJ databases">
        <title>The whole draft genome of Aquabacterium sp. SJQ9.</title>
        <authorList>
            <person name="Sun L."/>
            <person name="Gao X."/>
            <person name="Chen W."/>
            <person name="Huang K."/>
        </authorList>
    </citation>
    <scope>NUCLEOTIDE SEQUENCE [LARGE SCALE GENOMIC DNA]</scope>
    <source>
        <strain evidence="3 4">SJQ9</strain>
    </source>
</reference>
<name>A0A426V7M3_9BURK</name>
<dbReference type="EMBL" id="RSED01000017">
    <property type="protein sequence ID" value="RRS02936.1"/>
    <property type="molecule type" value="Genomic_DNA"/>
</dbReference>
<feature type="transmembrane region" description="Helical" evidence="1">
    <location>
        <begin position="44"/>
        <end position="67"/>
    </location>
</feature>
<feature type="transmembrane region" description="Helical" evidence="1">
    <location>
        <begin position="141"/>
        <end position="161"/>
    </location>
</feature>
<evidence type="ECO:0000259" key="2">
    <source>
        <dbReference type="Pfam" id="PF00487"/>
    </source>
</evidence>
<dbReference type="GO" id="GO:0016717">
    <property type="term" value="F:oxidoreductase activity, acting on paired donors, with oxidation of a pair of donors resulting in the reduction of molecular oxygen to two molecules of water"/>
    <property type="evidence" value="ECO:0007669"/>
    <property type="project" value="TreeGrafter"/>
</dbReference>
<evidence type="ECO:0000313" key="4">
    <source>
        <dbReference type="Proteomes" id="UP000269265"/>
    </source>
</evidence>